<dbReference type="PROSITE" id="PS01124">
    <property type="entry name" value="HTH_ARAC_FAMILY_2"/>
    <property type="match status" value="1"/>
</dbReference>
<dbReference type="Gene3D" id="1.10.10.60">
    <property type="entry name" value="Homeodomain-like"/>
    <property type="match status" value="2"/>
</dbReference>
<dbReference type="GO" id="GO:0043565">
    <property type="term" value="F:sequence-specific DNA binding"/>
    <property type="evidence" value="ECO:0007669"/>
    <property type="project" value="InterPro"/>
</dbReference>
<dbReference type="Gene3D" id="1.25.40.10">
    <property type="entry name" value="Tetratricopeptide repeat domain"/>
    <property type="match status" value="1"/>
</dbReference>
<evidence type="ECO:0000256" key="4">
    <source>
        <dbReference type="SAM" id="MobiDB-lite"/>
    </source>
</evidence>
<gene>
    <name evidence="7" type="ORF">IAB08_10330</name>
</gene>
<dbReference type="GO" id="GO:0003700">
    <property type="term" value="F:DNA-binding transcription factor activity"/>
    <property type="evidence" value="ECO:0007669"/>
    <property type="project" value="InterPro"/>
</dbReference>
<feature type="domain" description="HTH araC/xylS-type" evidence="6">
    <location>
        <begin position="260"/>
        <end position="365"/>
    </location>
</feature>
<dbReference type="InterPro" id="IPR020449">
    <property type="entry name" value="Tscrpt_reg_AraC-type_HTH"/>
</dbReference>
<dbReference type="EMBL" id="JADIMZ010000163">
    <property type="protein sequence ID" value="MBO8433669.1"/>
    <property type="molecule type" value="Genomic_DNA"/>
</dbReference>
<keyword evidence="2" id="KW-0238">DNA-binding</keyword>
<dbReference type="SMART" id="SM00342">
    <property type="entry name" value="HTH_ARAC"/>
    <property type="match status" value="1"/>
</dbReference>
<dbReference type="Proteomes" id="UP000823612">
    <property type="component" value="Unassembled WGS sequence"/>
</dbReference>
<evidence type="ECO:0000259" key="6">
    <source>
        <dbReference type="PROSITE" id="PS01124"/>
    </source>
</evidence>
<feature type="region of interest" description="Disordered" evidence="4">
    <location>
        <begin position="216"/>
        <end position="238"/>
    </location>
</feature>
<organism evidence="7 8">
    <name type="scientific">Candidatus Pullibacteroides excrementavium</name>
    <dbReference type="NCBI Taxonomy" id="2840905"/>
    <lineage>
        <taxon>Bacteria</taxon>
        <taxon>Pseudomonadati</taxon>
        <taxon>Bacteroidota</taxon>
        <taxon>Bacteroidia</taxon>
        <taxon>Bacteroidales</taxon>
        <taxon>Candidatus Pullibacteroides</taxon>
    </lineage>
</organism>
<dbReference type="Pfam" id="PF12833">
    <property type="entry name" value="HTH_18"/>
    <property type="match status" value="1"/>
</dbReference>
<dbReference type="SUPFAM" id="SSF46689">
    <property type="entry name" value="Homeodomain-like"/>
    <property type="match status" value="1"/>
</dbReference>
<feature type="non-terminal residue" evidence="7">
    <location>
        <position position="1"/>
    </location>
</feature>
<keyword evidence="3" id="KW-0804">Transcription</keyword>
<evidence type="ECO:0000256" key="3">
    <source>
        <dbReference type="ARBA" id="ARBA00023163"/>
    </source>
</evidence>
<evidence type="ECO:0000256" key="1">
    <source>
        <dbReference type="ARBA" id="ARBA00023015"/>
    </source>
</evidence>
<evidence type="ECO:0000256" key="5">
    <source>
        <dbReference type="SAM" id="Phobius"/>
    </source>
</evidence>
<dbReference type="PANTHER" id="PTHR43280">
    <property type="entry name" value="ARAC-FAMILY TRANSCRIPTIONAL REGULATOR"/>
    <property type="match status" value="1"/>
</dbReference>
<dbReference type="PRINTS" id="PR00032">
    <property type="entry name" value="HTHARAC"/>
</dbReference>
<keyword evidence="5" id="KW-0812">Transmembrane</keyword>
<protein>
    <submittedName>
        <fullName evidence="7">AraC family transcriptional regulator</fullName>
    </submittedName>
</protein>
<keyword evidence="1" id="KW-0805">Transcription regulation</keyword>
<dbReference type="InterPro" id="IPR018060">
    <property type="entry name" value="HTH_AraC"/>
</dbReference>
<reference evidence="7" key="1">
    <citation type="submission" date="2020-10" db="EMBL/GenBank/DDBJ databases">
        <authorList>
            <person name="Gilroy R."/>
        </authorList>
    </citation>
    <scope>NUCLEOTIDE SEQUENCE</scope>
    <source>
        <strain evidence="7">2889</strain>
    </source>
</reference>
<evidence type="ECO:0000313" key="8">
    <source>
        <dbReference type="Proteomes" id="UP000823612"/>
    </source>
</evidence>
<keyword evidence="5" id="KW-1133">Transmembrane helix</keyword>
<proteinExistence type="predicted"/>
<evidence type="ECO:0000313" key="7">
    <source>
        <dbReference type="EMBL" id="MBO8433669.1"/>
    </source>
</evidence>
<dbReference type="PANTHER" id="PTHR43280:SF29">
    <property type="entry name" value="ARAC-FAMILY TRANSCRIPTIONAL REGULATOR"/>
    <property type="match status" value="1"/>
</dbReference>
<sequence>IPDNTPNKAYYHQFLLALEAIRQADFSTAWQAFSRMEALTDTTKTLEKRFHVFTLLNKNLCYEMAGEYDSAIWTALKIEKIIPLSDPGLYDFAMANFFSLSDYYSRKGEENISLLYLKKGLAISDSILNSKKLSQIHEMKTNYEIGRMNDHIRNVEHKRQIQLVILYMVLAILGMIAAFLTWVIRQNKALRQKNQDLFAKNEALLRQEEFFREFREQNAENRTPCNEQTTGNQSIERNTHHPEKYIGSSLDSHQKADISNRLRNVMEQNPTIYSSDFSLEKLADLVDCNPKYVSQVINELLGKNFNAFVAEYRVKEACRRITDTEHYGHLTLEAIANSLGFMSRGNFNSVFKRVTGLTPTEYRKLSLQQEKMQDRS</sequence>
<dbReference type="InterPro" id="IPR009057">
    <property type="entry name" value="Homeodomain-like_sf"/>
</dbReference>
<feature type="transmembrane region" description="Helical" evidence="5">
    <location>
        <begin position="164"/>
        <end position="184"/>
    </location>
</feature>
<dbReference type="AlphaFoldDB" id="A0A9D9H2M5"/>
<accession>A0A9D9H2M5</accession>
<dbReference type="InterPro" id="IPR011990">
    <property type="entry name" value="TPR-like_helical_dom_sf"/>
</dbReference>
<feature type="compositionally biased region" description="Polar residues" evidence="4">
    <location>
        <begin position="223"/>
        <end position="236"/>
    </location>
</feature>
<keyword evidence="5" id="KW-0472">Membrane</keyword>
<name>A0A9D9H2M5_9BACT</name>
<comment type="caution">
    <text evidence="7">The sequence shown here is derived from an EMBL/GenBank/DDBJ whole genome shotgun (WGS) entry which is preliminary data.</text>
</comment>
<evidence type="ECO:0000256" key="2">
    <source>
        <dbReference type="ARBA" id="ARBA00023125"/>
    </source>
</evidence>
<reference evidence="7" key="2">
    <citation type="journal article" date="2021" name="PeerJ">
        <title>Extensive microbial diversity within the chicken gut microbiome revealed by metagenomics and culture.</title>
        <authorList>
            <person name="Gilroy R."/>
            <person name="Ravi A."/>
            <person name="Getino M."/>
            <person name="Pursley I."/>
            <person name="Horton D.L."/>
            <person name="Alikhan N.F."/>
            <person name="Baker D."/>
            <person name="Gharbi K."/>
            <person name="Hall N."/>
            <person name="Watson M."/>
            <person name="Adriaenssens E.M."/>
            <person name="Foster-Nyarko E."/>
            <person name="Jarju S."/>
            <person name="Secka A."/>
            <person name="Antonio M."/>
            <person name="Oren A."/>
            <person name="Chaudhuri R.R."/>
            <person name="La Ragione R."/>
            <person name="Hildebrand F."/>
            <person name="Pallen M.J."/>
        </authorList>
    </citation>
    <scope>NUCLEOTIDE SEQUENCE</scope>
    <source>
        <strain evidence="7">2889</strain>
    </source>
</reference>